<accession>A0A1D3CYX7</accession>
<dbReference type="PANTHER" id="PTHR43948:SF10">
    <property type="entry name" value="MRJ, ISOFORM E"/>
    <property type="match status" value="1"/>
</dbReference>
<dbReference type="GO" id="GO:0005737">
    <property type="term" value="C:cytoplasm"/>
    <property type="evidence" value="ECO:0007669"/>
    <property type="project" value="TreeGrafter"/>
</dbReference>
<dbReference type="AlphaFoldDB" id="A0A1D3CYX7"/>
<dbReference type="GO" id="GO:0005634">
    <property type="term" value="C:nucleus"/>
    <property type="evidence" value="ECO:0007669"/>
    <property type="project" value="TreeGrafter"/>
</dbReference>
<evidence type="ECO:0000256" key="1">
    <source>
        <dbReference type="SAM" id="MobiDB-lite"/>
    </source>
</evidence>
<feature type="region of interest" description="Disordered" evidence="1">
    <location>
        <begin position="46"/>
        <end position="78"/>
    </location>
</feature>
<dbReference type="VEuPathDB" id="ToxoDB:cyc_05705"/>
<comment type="caution">
    <text evidence="3">The sequence shown here is derived from an EMBL/GenBank/DDBJ whole genome shotgun (WGS) entry which is preliminary data.</text>
</comment>
<dbReference type="PRINTS" id="PR00625">
    <property type="entry name" value="JDOMAIN"/>
</dbReference>
<dbReference type="InterPro" id="IPR001623">
    <property type="entry name" value="DnaJ_domain"/>
</dbReference>
<evidence type="ECO:0000313" key="3">
    <source>
        <dbReference type="EMBL" id="OEH76405.1"/>
    </source>
</evidence>
<feature type="compositionally biased region" description="Polar residues" evidence="1">
    <location>
        <begin position="63"/>
        <end position="75"/>
    </location>
</feature>
<dbReference type="PANTHER" id="PTHR43948">
    <property type="entry name" value="DNAJ HOMOLOG SUBFAMILY B"/>
    <property type="match status" value="1"/>
</dbReference>
<dbReference type="SUPFAM" id="SSF46565">
    <property type="entry name" value="Chaperone J-domain"/>
    <property type="match status" value="1"/>
</dbReference>
<dbReference type="InParanoid" id="A0A1D3CYX7"/>
<gene>
    <name evidence="3" type="ORF">cyc_05705</name>
</gene>
<protein>
    <recommendedName>
        <fullName evidence="2">J domain-containing protein</fullName>
    </recommendedName>
</protein>
<dbReference type="GO" id="GO:0051087">
    <property type="term" value="F:protein-folding chaperone binding"/>
    <property type="evidence" value="ECO:0007669"/>
    <property type="project" value="TreeGrafter"/>
</dbReference>
<organism evidence="3 4">
    <name type="scientific">Cyclospora cayetanensis</name>
    <dbReference type="NCBI Taxonomy" id="88456"/>
    <lineage>
        <taxon>Eukaryota</taxon>
        <taxon>Sar</taxon>
        <taxon>Alveolata</taxon>
        <taxon>Apicomplexa</taxon>
        <taxon>Conoidasida</taxon>
        <taxon>Coccidia</taxon>
        <taxon>Eucoccidiorida</taxon>
        <taxon>Eimeriorina</taxon>
        <taxon>Eimeriidae</taxon>
        <taxon>Cyclospora</taxon>
    </lineage>
</organism>
<dbReference type="CDD" id="cd06257">
    <property type="entry name" value="DnaJ"/>
    <property type="match status" value="1"/>
</dbReference>
<dbReference type="EMBL" id="JROU02001468">
    <property type="protein sequence ID" value="OEH76405.1"/>
    <property type="molecule type" value="Genomic_DNA"/>
</dbReference>
<dbReference type="FunCoup" id="A0A1D3CYX7">
    <property type="interactions" value="27"/>
</dbReference>
<dbReference type="Pfam" id="PF00226">
    <property type="entry name" value="DnaJ"/>
    <property type="match status" value="1"/>
</dbReference>
<dbReference type="InterPro" id="IPR036869">
    <property type="entry name" value="J_dom_sf"/>
</dbReference>
<dbReference type="GO" id="GO:0044183">
    <property type="term" value="F:protein folding chaperone"/>
    <property type="evidence" value="ECO:0007669"/>
    <property type="project" value="TreeGrafter"/>
</dbReference>
<keyword evidence="4" id="KW-1185">Reference proteome</keyword>
<dbReference type="SMART" id="SM00271">
    <property type="entry name" value="DnaJ"/>
    <property type="match status" value="1"/>
</dbReference>
<dbReference type="Gene3D" id="1.10.287.110">
    <property type="entry name" value="DnaJ domain"/>
    <property type="match status" value="1"/>
</dbReference>
<proteinExistence type="predicted"/>
<evidence type="ECO:0000259" key="2">
    <source>
        <dbReference type="PROSITE" id="PS50076"/>
    </source>
</evidence>
<name>A0A1D3CYX7_9EIME</name>
<sequence>MPSAVTEPGKQARRCPYTVLGVPREASPRTLRRAFRRQALRCHPDKLKGGLQRGPQSCDAVGSSAQELSSGTSGHSPEETFSFLELVEAYEALTTPEGQASVESEALKKGIRHCAWVRLKETEILEDTLAVFCCRCGGELVLNPHEIRQEGPLQEECSECSISYIFYDG</sequence>
<feature type="domain" description="J" evidence="2">
    <location>
        <begin position="15"/>
        <end position="98"/>
    </location>
</feature>
<evidence type="ECO:0000313" key="4">
    <source>
        <dbReference type="Proteomes" id="UP000095192"/>
    </source>
</evidence>
<reference evidence="3 4" key="1">
    <citation type="journal article" date="2016" name="BMC Genomics">
        <title>Comparative genomics reveals Cyclospora cayetanensis possesses coccidia-like metabolism and invasion components but unique surface antigens.</title>
        <authorList>
            <person name="Liu S."/>
            <person name="Wang L."/>
            <person name="Zheng H."/>
            <person name="Xu Z."/>
            <person name="Roellig D.M."/>
            <person name="Li N."/>
            <person name="Frace M.A."/>
            <person name="Tang K."/>
            <person name="Arrowood M.J."/>
            <person name="Moss D.M."/>
            <person name="Zhang L."/>
            <person name="Feng Y."/>
            <person name="Xiao L."/>
        </authorList>
    </citation>
    <scope>NUCLEOTIDE SEQUENCE [LARGE SCALE GENOMIC DNA]</scope>
    <source>
        <strain evidence="3 4">CHN_HEN01</strain>
    </source>
</reference>
<dbReference type="Proteomes" id="UP000095192">
    <property type="component" value="Unassembled WGS sequence"/>
</dbReference>
<dbReference type="PROSITE" id="PS50076">
    <property type="entry name" value="DNAJ_2"/>
    <property type="match status" value="1"/>
</dbReference>
<dbReference type="GO" id="GO:0051082">
    <property type="term" value="F:unfolded protein binding"/>
    <property type="evidence" value="ECO:0007669"/>
    <property type="project" value="TreeGrafter"/>
</dbReference>